<dbReference type="InterPro" id="IPR000463">
    <property type="entry name" value="Fatty_acid-bd"/>
</dbReference>
<dbReference type="Gene3D" id="2.40.128.20">
    <property type="match status" value="1"/>
</dbReference>
<accession>A0A7R9KKQ7</accession>
<evidence type="ECO:0000313" key="4">
    <source>
        <dbReference type="EMBL" id="CAD7623711.1"/>
    </source>
</evidence>
<feature type="domain" description="Lipocalin/cytosolic fatty-acid binding" evidence="3">
    <location>
        <begin position="12"/>
        <end position="105"/>
    </location>
</feature>
<dbReference type="InterPro" id="IPR000566">
    <property type="entry name" value="Lipocln_cytosolic_FA-bd_dom"/>
</dbReference>
<organism evidence="4">
    <name type="scientific">Medioppia subpectinata</name>
    <dbReference type="NCBI Taxonomy" id="1979941"/>
    <lineage>
        <taxon>Eukaryota</taxon>
        <taxon>Metazoa</taxon>
        <taxon>Ecdysozoa</taxon>
        <taxon>Arthropoda</taxon>
        <taxon>Chelicerata</taxon>
        <taxon>Arachnida</taxon>
        <taxon>Acari</taxon>
        <taxon>Acariformes</taxon>
        <taxon>Sarcoptiformes</taxon>
        <taxon>Oribatida</taxon>
        <taxon>Brachypylina</taxon>
        <taxon>Oppioidea</taxon>
        <taxon>Oppiidae</taxon>
        <taxon>Medioppia</taxon>
    </lineage>
</organism>
<dbReference type="InterPro" id="IPR012674">
    <property type="entry name" value="Calycin"/>
</dbReference>
<dbReference type="CDD" id="cd00742">
    <property type="entry name" value="FABP"/>
    <property type="match status" value="1"/>
</dbReference>
<dbReference type="SUPFAM" id="SSF50814">
    <property type="entry name" value="Lipocalins"/>
    <property type="match status" value="1"/>
</dbReference>
<evidence type="ECO:0000256" key="1">
    <source>
        <dbReference type="ARBA" id="ARBA00008390"/>
    </source>
</evidence>
<dbReference type="AlphaFoldDB" id="A0A7R9KKQ7"/>
<dbReference type="Pfam" id="PF00061">
    <property type="entry name" value="Lipocalin"/>
    <property type="match status" value="1"/>
</dbReference>
<keyword evidence="2" id="KW-0446">Lipid-binding</keyword>
<dbReference type="PANTHER" id="PTHR11955">
    <property type="entry name" value="FATTY ACID BINDING PROTEIN"/>
    <property type="match status" value="1"/>
</dbReference>
<dbReference type="EMBL" id="CAJPIZ010001836">
    <property type="protein sequence ID" value="CAG2104141.1"/>
    <property type="molecule type" value="Genomic_DNA"/>
</dbReference>
<dbReference type="PRINTS" id="PR00178">
    <property type="entry name" value="FATTYACIDBP"/>
</dbReference>
<evidence type="ECO:0000313" key="5">
    <source>
        <dbReference type="Proteomes" id="UP000759131"/>
    </source>
</evidence>
<dbReference type="OrthoDB" id="354351at2759"/>
<protein>
    <recommendedName>
        <fullName evidence="3">Lipocalin/cytosolic fatty-acid binding domain-containing protein</fullName>
    </recommendedName>
</protein>
<dbReference type="Proteomes" id="UP000759131">
    <property type="component" value="Unassembled WGS sequence"/>
</dbReference>
<sequence>GVSDELIAKVKTVTQEYELTKAGDVYTQTLSGNNATAVKFELGKEFDEIRPDGKSVKSLVVADGNKLIQTQKGDQEIKYVREFNGTELKTTITYGPVVAVRVYNKV</sequence>
<proteinExistence type="inferred from homology"/>
<evidence type="ECO:0000259" key="3">
    <source>
        <dbReference type="Pfam" id="PF00061"/>
    </source>
</evidence>
<feature type="non-terminal residue" evidence="4">
    <location>
        <position position="1"/>
    </location>
</feature>
<reference evidence="4" key="1">
    <citation type="submission" date="2020-11" db="EMBL/GenBank/DDBJ databases">
        <authorList>
            <person name="Tran Van P."/>
        </authorList>
    </citation>
    <scope>NUCLEOTIDE SEQUENCE</scope>
</reference>
<dbReference type="InterPro" id="IPR031259">
    <property type="entry name" value="ILBP"/>
</dbReference>
<dbReference type="EMBL" id="OC856411">
    <property type="protein sequence ID" value="CAD7623711.1"/>
    <property type="molecule type" value="Genomic_DNA"/>
</dbReference>
<evidence type="ECO:0000256" key="2">
    <source>
        <dbReference type="ARBA" id="ARBA00023121"/>
    </source>
</evidence>
<name>A0A7R9KKQ7_9ACAR</name>
<gene>
    <name evidence="4" type="ORF">OSB1V03_LOCUS4162</name>
</gene>
<dbReference type="GO" id="GO:0008289">
    <property type="term" value="F:lipid binding"/>
    <property type="evidence" value="ECO:0007669"/>
    <property type="project" value="UniProtKB-KW"/>
</dbReference>
<keyword evidence="5" id="KW-1185">Reference proteome</keyword>
<comment type="similarity">
    <text evidence="1">Belongs to the calycin superfamily. Fatty-acid binding protein (FABP) family.</text>
</comment>